<dbReference type="GO" id="GO:0051536">
    <property type="term" value="F:iron-sulfur cluster binding"/>
    <property type="evidence" value="ECO:0007669"/>
    <property type="project" value="UniProtKB-KW"/>
</dbReference>
<evidence type="ECO:0000256" key="6">
    <source>
        <dbReference type="ARBA" id="ARBA00023128"/>
    </source>
</evidence>
<keyword evidence="2" id="KW-0479">Metal-binding</keyword>
<evidence type="ECO:0000256" key="1">
    <source>
        <dbReference type="ARBA" id="ARBA00004173"/>
    </source>
</evidence>
<dbReference type="InterPro" id="IPR052571">
    <property type="entry name" value="Mt_RNA_Methyltransferase"/>
</dbReference>
<dbReference type="Proteomes" id="UP001620645">
    <property type="component" value="Unassembled WGS sequence"/>
</dbReference>
<sequence>MRFMVKSRVVRSLRRCPLPSSSSPLLSIPFQESSTGTLPVLSKRRLPPRTPLWAWALFNGIEKTSSDGRVAHMTSINCNTGVKSIVRLSTPPKQIKNAHVTKLSQFPGQAMEALGAIILDCKKPPKILQKEADDLSNKLEMRHFPANPKEVQMARKQIMHEMFEENPALLYQWEDTKQRPTLSRMFDKEAQKRLAATRYNWKPLKFDTKEAAVVYALSRFGGYFAEMRRVFSEFDRNGFEPETVLDYGSGSGAAFWAAFERWGNKVREYSLMDQDYVIRQLSMDLLRGKNYTGSGEMITQNVFFRKDLFPSPQHTYDLVILHRTLIEIQSEEERMELIEKLWKRTKRFLVVVDSHMPDAFEALIQIRDFILIAGNDFDADKTKELLRQHGKLDQYTIELFASNKVETYEKFCIAREKLPDHVPVPTRLEPGHVFAPCPHDQACPLLSKQKSCKFKVRWQEFRTDHRTKSVNRDGTLTGEFSFLIMEKGERKPADAVPARLLQLERAHKCVSCHVCTAFDGLQQLVVSKRHGKVYARIRRAMPSQLLPVNMEVVKSEIDLLRSSETLEEQKRQRMLPISDAAQIESLN</sequence>
<evidence type="ECO:0000256" key="3">
    <source>
        <dbReference type="ARBA" id="ARBA00022946"/>
    </source>
</evidence>
<evidence type="ECO:0008006" key="10">
    <source>
        <dbReference type="Google" id="ProtNLM"/>
    </source>
</evidence>
<protein>
    <recommendedName>
        <fullName evidence="10">Methyltransferase-like protein 17, mitochondrial</fullName>
    </recommendedName>
</protein>
<proteinExistence type="predicted"/>
<dbReference type="InterPro" id="IPR029063">
    <property type="entry name" value="SAM-dependent_MTases_sf"/>
</dbReference>
<accession>A0ABD2I5L7</accession>
<evidence type="ECO:0000256" key="2">
    <source>
        <dbReference type="ARBA" id="ARBA00022723"/>
    </source>
</evidence>
<keyword evidence="6" id="KW-0496">Mitochondrion</keyword>
<evidence type="ECO:0000313" key="9">
    <source>
        <dbReference type="Proteomes" id="UP001620645"/>
    </source>
</evidence>
<organism evidence="8 9">
    <name type="scientific">Heterodera schachtii</name>
    <name type="common">Sugarbeet cyst nematode worm</name>
    <name type="synonym">Tylenchus schachtii</name>
    <dbReference type="NCBI Taxonomy" id="97005"/>
    <lineage>
        <taxon>Eukaryota</taxon>
        <taxon>Metazoa</taxon>
        <taxon>Ecdysozoa</taxon>
        <taxon>Nematoda</taxon>
        <taxon>Chromadorea</taxon>
        <taxon>Rhabditida</taxon>
        <taxon>Tylenchina</taxon>
        <taxon>Tylenchomorpha</taxon>
        <taxon>Tylenchoidea</taxon>
        <taxon>Heteroderidae</taxon>
        <taxon>Heteroderinae</taxon>
        <taxon>Heterodera</taxon>
    </lineage>
</organism>
<name>A0ABD2I5L7_HETSC</name>
<comment type="function">
    <text evidence="7">Mitochondrial ribosome (mitoribosome) assembly factor. Binds at the interface of the head and body domains of the mitochondrial small ribosomal subunit (mt-SSU), occluding the mRNA channel and preventing compaction of the head domain towards the body. Probable inactive methyltransferase: retains the characteristic folding and ability to bind S-adenosyl-L-methionine, but it probably lost its methyltransferase activity.</text>
</comment>
<keyword evidence="3" id="KW-0809">Transit peptide</keyword>
<dbReference type="PANTHER" id="PTHR13184">
    <property type="entry name" value="37S RIBOSOMAL PROTEIN S22"/>
    <property type="match status" value="1"/>
</dbReference>
<evidence type="ECO:0000256" key="7">
    <source>
        <dbReference type="ARBA" id="ARBA00045681"/>
    </source>
</evidence>
<evidence type="ECO:0000256" key="5">
    <source>
        <dbReference type="ARBA" id="ARBA00023014"/>
    </source>
</evidence>
<dbReference type="EMBL" id="JBICCN010000373">
    <property type="protein sequence ID" value="KAL3072716.1"/>
    <property type="molecule type" value="Genomic_DNA"/>
</dbReference>
<comment type="caution">
    <text evidence="8">The sequence shown here is derived from an EMBL/GenBank/DDBJ whole genome shotgun (WGS) entry which is preliminary data.</text>
</comment>
<comment type="subcellular location">
    <subcellularLocation>
        <location evidence="1">Mitochondrion</location>
    </subcellularLocation>
</comment>
<dbReference type="PANTHER" id="PTHR13184:SF5">
    <property type="entry name" value="METHYLTRANSFERASE-LIKE PROTEIN 17, MITOCHONDRIAL"/>
    <property type="match status" value="1"/>
</dbReference>
<reference evidence="8 9" key="1">
    <citation type="submission" date="2024-10" db="EMBL/GenBank/DDBJ databases">
        <authorList>
            <person name="Kim D."/>
        </authorList>
    </citation>
    <scope>NUCLEOTIDE SEQUENCE [LARGE SCALE GENOMIC DNA]</scope>
    <source>
        <strain evidence="8">Taebaek</strain>
    </source>
</reference>
<dbReference type="SUPFAM" id="SSF53335">
    <property type="entry name" value="S-adenosyl-L-methionine-dependent methyltransferases"/>
    <property type="match status" value="1"/>
</dbReference>
<gene>
    <name evidence="8" type="ORF">niasHS_017690</name>
</gene>
<dbReference type="Pfam" id="PF09243">
    <property type="entry name" value="Rsm22"/>
    <property type="match status" value="2"/>
</dbReference>
<keyword evidence="9" id="KW-1185">Reference proteome</keyword>
<evidence type="ECO:0000313" key="8">
    <source>
        <dbReference type="EMBL" id="KAL3072716.1"/>
    </source>
</evidence>
<dbReference type="GO" id="GO:0046872">
    <property type="term" value="F:metal ion binding"/>
    <property type="evidence" value="ECO:0007669"/>
    <property type="project" value="UniProtKB-KW"/>
</dbReference>
<dbReference type="AlphaFoldDB" id="A0ABD2I5L7"/>
<dbReference type="GO" id="GO:0005739">
    <property type="term" value="C:mitochondrion"/>
    <property type="evidence" value="ECO:0007669"/>
    <property type="project" value="UniProtKB-SubCell"/>
</dbReference>
<keyword evidence="4" id="KW-0408">Iron</keyword>
<keyword evidence="5" id="KW-0411">Iron-sulfur</keyword>
<dbReference type="InterPro" id="IPR015324">
    <property type="entry name" value="Ribosomal_Rsm22-like"/>
</dbReference>
<evidence type="ECO:0000256" key="4">
    <source>
        <dbReference type="ARBA" id="ARBA00023004"/>
    </source>
</evidence>